<evidence type="ECO:0000313" key="2">
    <source>
        <dbReference type="Proteomes" id="UP000593568"/>
    </source>
</evidence>
<protein>
    <submittedName>
        <fullName evidence="1">Uncharacterized protein</fullName>
    </submittedName>
</protein>
<dbReference type="AlphaFoldDB" id="A0A7J9DMN1"/>
<evidence type="ECO:0000313" key="1">
    <source>
        <dbReference type="EMBL" id="MBA0762000.1"/>
    </source>
</evidence>
<organism evidence="1 2">
    <name type="scientific">Gossypium trilobum</name>
    <dbReference type="NCBI Taxonomy" id="34281"/>
    <lineage>
        <taxon>Eukaryota</taxon>
        <taxon>Viridiplantae</taxon>
        <taxon>Streptophyta</taxon>
        <taxon>Embryophyta</taxon>
        <taxon>Tracheophyta</taxon>
        <taxon>Spermatophyta</taxon>
        <taxon>Magnoliopsida</taxon>
        <taxon>eudicotyledons</taxon>
        <taxon>Gunneridae</taxon>
        <taxon>Pentapetalae</taxon>
        <taxon>rosids</taxon>
        <taxon>malvids</taxon>
        <taxon>Malvales</taxon>
        <taxon>Malvaceae</taxon>
        <taxon>Malvoideae</taxon>
        <taxon>Gossypium</taxon>
    </lineage>
</organism>
<comment type="caution">
    <text evidence="1">The sequence shown here is derived from an EMBL/GenBank/DDBJ whole genome shotgun (WGS) entry which is preliminary data.</text>
</comment>
<dbReference type="Proteomes" id="UP000593568">
    <property type="component" value="Unassembled WGS sequence"/>
</dbReference>
<accession>A0A7J9DMN1</accession>
<proteinExistence type="predicted"/>
<dbReference type="EMBL" id="JABEZW010000003">
    <property type="protein sequence ID" value="MBA0762000.1"/>
    <property type="molecule type" value="Genomic_DNA"/>
</dbReference>
<sequence>MRNKLISLLPSLRVWCLVLRLRQTMILLKVLIESS</sequence>
<keyword evidence="2" id="KW-1185">Reference proteome</keyword>
<gene>
    <name evidence="1" type="ORF">Gotri_024561</name>
</gene>
<reference evidence="1 2" key="1">
    <citation type="journal article" date="2019" name="Genome Biol. Evol.">
        <title>Insights into the evolution of the New World diploid cottons (Gossypium, subgenus Houzingenia) based on genome sequencing.</title>
        <authorList>
            <person name="Grover C.E."/>
            <person name="Arick M.A. 2nd"/>
            <person name="Thrash A."/>
            <person name="Conover J.L."/>
            <person name="Sanders W.S."/>
            <person name="Peterson D.G."/>
            <person name="Frelichowski J.E."/>
            <person name="Scheffler J.A."/>
            <person name="Scheffler B.E."/>
            <person name="Wendel J.F."/>
        </authorList>
    </citation>
    <scope>NUCLEOTIDE SEQUENCE [LARGE SCALE GENOMIC DNA]</scope>
    <source>
        <strain evidence="1">8</strain>
        <tissue evidence="1">Leaf</tissue>
    </source>
</reference>
<name>A0A7J9DMN1_9ROSI</name>